<evidence type="ECO:0000256" key="4">
    <source>
        <dbReference type="ARBA" id="ARBA00022597"/>
    </source>
</evidence>
<dbReference type="TCDB" id="4.A.6.3.1">
    <property type="family name" value="the pts mannose-fructose-sorbose (man) family"/>
</dbReference>
<dbReference type="GO" id="GO:0005886">
    <property type="term" value="C:plasma membrane"/>
    <property type="evidence" value="ECO:0007669"/>
    <property type="project" value="UniProtKB-SubCell"/>
</dbReference>
<evidence type="ECO:0000256" key="5">
    <source>
        <dbReference type="ARBA" id="ARBA00022683"/>
    </source>
</evidence>
<dbReference type="InterPro" id="IPR004700">
    <property type="entry name" value="PTS_IIC_man"/>
</dbReference>
<keyword evidence="2" id="KW-0813">Transport</keyword>
<keyword evidence="4" id="KW-0762">Sugar transport</keyword>
<sequence>MGEISIWQIIFLIIFSGFISVDRFAGLNIMISRPIIVSGIIGIVFNDIYAALMIGLIFEFIGMLEVPVGTTIVHDDSFGGYAGASAVLIGYVSPDAFNILTVIFIVSLLIYPVTLSDKWFREINRYLVQKSVVNNKAGNENELIALGIFLAFVRGVIVYNAGLIIVLIFINIMNNFEIYFTDLYKPVVALIIIAAFMSGYLLRFLIINRIYKVLLLALGIAAGWWII</sequence>
<evidence type="ECO:0000256" key="7">
    <source>
        <dbReference type="ARBA" id="ARBA00022989"/>
    </source>
</evidence>
<accession>V2PXV0</accession>
<dbReference type="RefSeq" id="WP_023276204.1">
    <property type="nucleotide sequence ID" value="NZ_CP097562.1"/>
</dbReference>
<dbReference type="Pfam" id="PF03609">
    <property type="entry name" value="EII-Sor"/>
    <property type="match status" value="1"/>
</dbReference>
<reference evidence="9" key="1">
    <citation type="journal article" date="2014" name="Genome Announc.">
        <title>Draft genome sequences of the altered schaedler flora, a defined bacterial community from gnotobiotic mice.</title>
        <authorList>
            <person name="Wannemuehler M.J."/>
            <person name="Overstreet A.M."/>
            <person name="Ward D.V."/>
            <person name="Phillips G.J."/>
        </authorList>
    </citation>
    <scope>NUCLEOTIDE SEQUENCE</scope>
    <source>
        <strain evidence="9">ASF457</strain>
    </source>
</reference>
<evidence type="ECO:0000313" key="10">
    <source>
        <dbReference type="Proteomes" id="UP000017429"/>
    </source>
</evidence>
<dbReference type="KEGG" id="msch:N508_000189"/>
<reference evidence="9" key="3">
    <citation type="submission" date="2022-06" db="EMBL/GenBank/DDBJ databases">
        <title>Resources to Facilitate Use of the Altered Schaedler Flora (ASF) Mouse Model to Study Microbiome Function.</title>
        <authorList>
            <person name="Proctor A."/>
            <person name="Parvinroo S."/>
            <person name="Richie T."/>
            <person name="Jia X."/>
            <person name="Lee S.T.M."/>
            <person name="Karp P.D."/>
            <person name="Paley S."/>
            <person name="Kostic A.D."/>
            <person name="Pierre J.F."/>
            <person name="Wannemuehler M.J."/>
            <person name="Phillips G.J."/>
        </authorList>
    </citation>
    <scope>NUCLEOTIDE SEQUENCE</scope>
    <source>
        <strain evidence="9">ASF457</strain>
    </source>
</reference>
<dbReference type="EMBL" id="CP097562">
    <property type="protein sequence ID" value="USF23134.1"/>
    <property type="molecule type" value="Genomic_DNA"/>
</dbReference>
<dbReference type="OrthoDB" id="9788645at2"/>
<proteinExistence type="predicted"/>
<evidence type="ECO:0000256" key="3">
    <source>
        <dbReference type="ARBA" id="ARBA00022475"/>
    </source>
</evidence>
<comment type="subcellular location">
    <subcellularLocation>
        <location evidence="1">Cell membrane</location>
        <topology evidence="1">Multi-pass membrane protein</topology>
    </subcellularLocation>
</comment>
<keyword evidence="10" id="KW-1185">Reference proteome</keyword>
<organism evidence="9 10">
    <name type="scientific">Mucispirillum schaedleri ASF457</name>
    <dbReference type="NCBI Taxonomy" id="1379858"/>
    <lineage>
        <taxon>Bacteria</taxon>
        <taxon>Pseudomonadati</taxon>
        <taxon>Deferribacterota</taxon>
        <taxon>Deferribacteres</taxon>
        <taxon>Deferribacterales</taxon>
        <taxon>Mucispirillaceae</taxon>
        <taxon>Mucispirillum</taxon>
    </lineage>
</organism>
<keyword evidence="6" id="KW-0812">Transmembrane</keyword>
<evidence type="ECO:0000256" key="8">
    <source>
        <dbReference type="ARBA" id="ARBA00023136"/>
    </source>
</evidence>
<gene>
    <name evidence="9" type="ORF">N508_000189</name>
</gene>
<protein>
    <submittedName>
        <fullName evidence="9">Uncharacterized protein</fullName>
    </submittedName>
</protein>
<dbReference type="GO" id="GO:0009401">
    <property type="term" value="P:phosphoenolpyruvate-dependent sugar phosphotransferase system"/>
    <property type="evidence" value="ECO:0007669"/>
    <property type="project" value="UniProtKB-KW"/>
</dbReference>
<dbReference type="eggNOG" id="ENOG50328ZY">
    <property type="taxonomic scope" value="Bacteria"/>
</dbReference>
<evidence type="ECO:0000256" key="2">
    <source>
        <dbReference type="ARBA" id="ARBA00022448"/>
    </source>
</evidence>
<dbReference type="Proteomes" id="UP000017429">
    <property type="component" value="Chromosome"/>
</dbReference>
<evidence type="ECO:0000256" key="1">
    <source>
        <dbReference type="ARBA" id="ARBA00004651"/>
    </source>
</evidence>
<keyword evidence="5" id="KW-0598">Phosphotransferase system</keyword>
<keyword evidence="7" id="KW-1133">Transmembrane helix</keyword>
<evidence type="ECO:0000256" key="6">
    <source>
        <dbReference type="ARBA" id="ARBA00022692"/>
    </source>
</evidence>
<keyword evidence="3" id="KW-1003">Cell membrane</keyword>
<dbReference type="AlphaFoldDB" id="V2PXV0"/>
<reference evidence="9" key="2">
    <citation type="submission" date="2022-05" db="EMBL/GenBank/DDBJ databases">
        <authorList>
            <person name="Proctor A.L."/>
            <person name="Phillips G.J."/>
            <person name="Wannemuehler M.J."/>
        </authorList>
    </citation>
    <scope>NUCLEOTIDE SEQUENCE</scope>
    <source>
        <strain evidence="9">ASF457</strain>
    </source>
</reference>
<evidence type="ECO:0000313" key="9">
    <source>
        <dbReference type="EMBL" id="USF23134.1"/>
    </source>
</evidence>
<name>V2PXV0_9BACT</name>
<keyword evidence="8" id="KW-0472">Membrane</keyword>